<dbReference type="Gene3D" id="2.40.50.100">
    <property type="match status" value="1"/>
</dbReference>
<dbReference type="GO" id="GO:0022857">
    <property type="term" value="F:transmembrane transporter activity"/>
    <property type="evidence" value="ECO:0007669"/>
    <property type="project" value="InterPro"/>
</dbReference>
<dbReference type="Gene3D" id="2.40.30.170">
    <property type="match status" value="1"/>
</dbReference>
<dbReference type="InterPro" id="IPR006143">
    <property type="entry name" value="RND_pump_MFP"/>
</dbReference>
<dbReference type="FunFam" id="2.40.420.20:FF:000006">
    <property type="entry name" value="RND family efflux transporter MFP subunit"/>
    <property type="match status" value="1"/>
</dbReference>
<dbReference type="InterPro" id="IPR051909">
    <property type="entry name" value="MFP_Cation_Efflux"/>
</dbReference>
<feature type="domain" description="CzcB-like alpha-helical hairpin" evidence="4">
    <location>
        <begin position="151"/>
        <end position="208"/>
    </location>
</feature>
<dbReference type="Pfam" id="PF25975">
    <property type="entry name" value="CzcB_C"/>
    <property type="match status" value="1"/>
</dbReference>
<dbReference type="RefSeq" id="WP_133735184.1">
    <property type="nucleotide sequence ID" value="NZ_SOAX01000002.1"/>
</dbReference>
<dbReference type="InterPro" id="IPR058649">
    <property type="entry name" value="CzcB_C"/>
</dbReference>
<dbReference type="GO" id="GO:0015679">
    <property type="term" value="P:plasma membrane copper ion transport"/>
    <property type="evidence" value="ECO:0007669"/>
    <property type="project" value="TreeGrafter"/>
</dbReference>
<protein>
    <submittedName>
        <fullName evidence="8">Cobalt-zinc-cadmium efflux system membrane fusion protein</fullName>
    </submittedName>
</protein>
<evidence type="ECO:0000259" key="4">
    <source>
        <dbReference type="Pfam" id="PF25893"/>
    </source>
</evidence>
<comment type="caution">
    <text evidence="8">The sequence shown here is derived from an EMBL/GenBank/DDBJ whole genome shotgun (WGS) entry which is preliminary data.</text>
</comment>
<dbReference type="Pfam" id="PF25893">
    <property type="entry name" value="HH_CzcB"/>
    <property type="match status" value="1"/>
</dbReference>
<evidence type="ECO:0000259" key="6">
    <source>
        <dbReference type="Pfam" id="PF25973"/>
    </source>
</evidence>
<keyword evidence="9" id="KW-1185">Reference proteome</keyword>
<dbReference type="InterPro" id="IPR058792">
    <property type="entry name" value="Beta-barrel_RND_2"/>
</dbReference>
<dbReference type="Pfam" id="PF25954">
    <property type="entry name" value="Beta-barrel_RND_2"/>
    <property type="match status" value="1"/>
</dbReference>
<comment type="similarity">
    <text evidence="1">Belongs to the membrane fusion protein (MFP) (TC 8.A.1) family.</text>
</comment>
<organism evidence="8 9">
    <name type="scientific">Halospina denitrificans</name>
    <dbReference type="NCBI Taxonomy" id="332522"/>
    <lineage>
        <taxon>Bacteria</taxon>
        <taxon>Pseudomonadati</taxon>
        <taxon>Pseudomonadota</taxon>
        <taxon>Gammaproteobacteria</taxon>
        <taxon>Halospina</taxon>
    </lineage>
</organism>
<evidence type="ECO:0000313" key="8">
    <source>
        <dbReference type="EMBL" id="TDT43091.1"/>
    </source>
</evidence>
<accession>A0A4R7JXA7</accession>
<dbReference type="Gene3D" id="2.40.420.20">
    <property type="match status" value="1"/>
</dbReference>
<feature type="domain" description="CzcB-like barrel-sandwich hybrid" evidence="6">
    <location>
        <begin position="112"/>
        <end position="256"/>
    </location>
</feature>
<dbReference type="NCBIfam" id="TIGR01730">
    <property type="entry name" value="RND_mfp"/>
    <property type="match status" value="1"/>
</dbReference>
<evidence type="ECO:0000313" key="9">
    <source>
        <dbReference type="Proteomes" id="UP000295830"/>
    </source>
</evidence>
<feature type="domain" description="CzcB-like C-terminal circularly permuted SH3-like" evidence="7">
    <location>
        <begin position="351"/>
        <end position="411"/>
    </location>
</feature>
<gene>
    <name evidence="8" type="ORF">DES49_0901</name>
</gene>
<dbReference type="InterPro" id="IPR058647">
    <property type="entry name" value="BSH_CzcB-like"/>
</dbReference>
<feature type="domain" description="CusB-like beta-barrel" evidence="5">
    <location>
        <begin position="269"/>
        <end position="342"/>
    </location>
</feature>
<evidence type="ECO:0000259" key="7">
    <source>
        <dbReference type="Pfam" id="PF25975"/>
    </source>
</evidence>
<dbReference type="SUPFAM" id="SSF111369">
    <property type="entry name" value="HlyD-like secretion proteins"/>
    <property type="match status" value="1"/>
</dbReference>
<dbReference type="GO" id="GO:0016020">
    <property type="term" value="C:membrane"/>
    <property type="evidence" value="ECO:0007669"/>
    <property type="project" value="InterPro"/>
</dbReference>
<dbReference type="EMBL" id="SOAX01000002">
    <property type="protein sequence ID" value="TDT43091.1"/>
    <property type="molecule type" value="Genomic_DNA"/>
</dbReference>
<name>A0A4R7JXA7_9GAMM</name>
<reference evidence="8 9" key="1">
    <citation type="submission" date="2019-03" db="EMBL/GenBank/DDBJ databases">
        <title>Genomic Encyclopedia of Type Strains, Phase IV (KMG-IV): sequencing the most valuable type-strain genomes for metagenomic binning, comparative biology and taxonomic classification.</title>
        <authorList>
            <person name="Goeker M."/>
        </authorList>
    </citation>
    <scope>NUCLEOTIDE SEQUENCE [LARGE SCALE GENOMIC DNA]</scope>
    <source>
        <strain evidence="8 9">DSM 15505</strain>
    </source>
</reference>
<dbReference type="GO" id="GO:0030288">
    <property type="term" value="C:outer membrane-bounded periplasmic space"/>
    <property type="evidence" value="ECO:0007669"/>
    <property type="project" value="TreeGrafter"/>
</dbReference>
<feature type="region of interest" description="Disordered" evidence="3">
    <location>
        <begin position="23"/>
        <end position="73"/>
    </location>
</feature>
<dbReference type="Gene3D" id="1.10.287.470">
    <property type="entry name" value="Helix hairpin bin"/>
    <property type="match status" value="1"/>
</dbReference>
<evidence type="ECO:0000256" key="2">
    <source>
        <dbReference type="ARBA" id="ARBA00022448"/>
    </source>
</evidence>
<dbReference type="GO" id="GO:0046914">
    <property type="term" value="F:transition metal ion binding"/>
    <property type="evidence" value="ECO:0007669"/>
    <property type="project" value="TreeGrafter"/>
</dbReference>
<dbReference type="AlphaFoldDB" id="A0A4R7JXA7"/>
<proteinExistence type="inferred from homology"/>
<evidence type="ECO:0000256" key="3">
    <source>
        <dbReference type="SAM" id="MobiDB-lite"/>
    </source>
</evidence>
<dbReference type="Pfam" id="PF25973">
    <property type="entry name" value="BSH_CzcB"/>
    <property type="match status" value="1"/>
</dbReference>
<dbReference type="GO" id="GO:0060003">
    <property type="term" value="P:copper ion export"/>
    <property type="evidence" value="ECO:0007669"/>
    <property type="project" value="TreeGrafter"/>
</dbReference>
<dbReference type="PROSITE" id="PS51257">
    <property type="entry name" value="PROKAR_LIPOPROTEIN"/>
    <property type="match status" value="1"/>
</dbReference>
<dbReference type="InterPro" id="IPR058648">
    <property type="entry name" value="HH_CzcB-like"/>
</dbReference>
<dbReference type="Proteomes" id="UP000295830">
    <property type="component" value="Unassembled WGS sequence"/>
</dbReference>
<evidence type="ECO:0000256" key="1">
    <source>
        <dbReference type="ARBA" id="ARBA00009477"/>
    </source>
</evidence>
<dbReference type="PANTHER" id="PTHR30097">
    <property type="entry name" value="CATION EFFLUX SYSTEM PROTEIN CUSB"/>
    <property type="match status" value="1"/>
</dbReference>
<dbReference type="OrthoDB" id="9768185at2"/>
<keyword evidence="2" id="KW-0813">Transport</keyword>
<feature type="compositionally biased region" description="Basic and acidic residues" evidence="3">
    <location>
        <begin position="23"/>
        <end position="70"/>
    </location>
</feature>
<dbReference type="PANTHER" id="PTHR30097:SF4">
    <property type="entry name" value="SLR6042 PROTEIN"/>
    <property type="match status" value="1"/>
</dbReference>
<sequence>MRRRNVLITFVFMAVLAGCGNGHEPHAGEDGHGNHGHEEQAEGEKGASGKSGEHDHESASEESREGEKGSQELALSDEVIREFGLEVREAGPGSLSIRREFPGEVVFDEGLITHVTARVSGRAEKLLKQSGEQVSEGEVLAVLSSRELARVRSEFLSAKASLELARATFQRKQRLANDQIASQAELQESRQALSEAQVKVELVRRELRTLGMTPKGIKALDLESNESLARYELTAPVDGTIIERHLTRGERVSANAGGDSPFVIASRDRVWGQLSIFPQSIDDVSPGQSVTVKATDSDASATSSVTYVTPLMQESTRSARARVVLENASGQWYPGQFITGNVTVETVDADVVVPQTAIQTMDGGPRVFVRTDHGFRARPVKLGRKADGKVEILKGLSAGEPYAAVNTFTLKAEFGREQLKHAGHSH</sequence>
<evidence type="ECO:0000259" key="5">
    <source>
        <dbReference type="Pfam" id="PF25954"/>
    </source>
</evidence>